<feature type="transmembrane region" description="Helical" evidence="1">
    <location>
        <begin position="158"/>
        <end position="183"/>
    </location>
</feature>
<accession>U3BZY8</accession>
<dbReference type="Proteomes" id="UP000016567">
    <property type="component" value="Unassembled WGS sequence"/>
</dbReference>
<keyword evidence="3" id="KW-1185">Reference proteome</keyword>
<reference evidence="2 3" key="1">
    <citation type="submission" date="2013-09" db="EMBL/GenBank/DDBJ databases">
        <title>Whole genome shotgun sequence of Vibrio azureus NBRC 104587.</title>
        <authorList>
            <person name="Isaki S."/>
            <person name="Hosoyama A."/>
            <person name="Numata M."/>
            <person name="Hashimoto M."/>
            <person name="Hosoyama Y."/>
            <person name="Tsuchikane K."/>
            <person name="Noguchi M."/>
            <person name="Hirakata S."/>
            <person name="Ichikawa N."/>
            <person name="Ohji S."/>
            <person name="Yamazoe A."/>
            <person name="Fujita N."/>
        </authorList>
    </citation>
    <scope>NUCLEOTIDE SEQUENCE [LARGE SCALE GENOMIC DNA]</scope>
    <source>
        <strain evidence="2 3">NBRC 104587</strain>
    </source>
</reference>
<dbReference type="EMBL" id="BATL01000016">
    <property type="protein sequence ID" value="GAD74829.1"/>
    <property type="molecule type" value="Genomic_DNA"/>
</dbReference>
<comment type="caution">
    <text evidence="2">The sequence shown here is derived from an EMBL/GenBank/DDBJ whole genome shotgun (WGS) entry which is preliminary data.</text>
</comment>
<dbReference type="eggNOG" id="ENOG502ZJ32">
    <property type="taxonomic scope" value="Bacteria"/>
</dbReference>
<feature type="transmembrane region" description="Helical" evidence="1">
    <location>
        <begin position="220"/>
        <end position="238"/>
    </location>
</feature>
<feature type="transmembrane region" description="Helical" evidence="1">
    <location>
        <begin position="68"/>
        <end position="85"/>
    </location>
</feature>
<proteinExistence type="predicted"/>
<protein>
    <recommendedName>
        <fullName evidence="4">Integral membrane protein</fullName>
    </recommendedName>
</protein>
<dbReference type="AlphaFoldDB" id="U3BZY8"/>
<organism evidence="2 3">
    <name type="scientific">Vibrio azureus NBRC 104587</name>
    <dbReference type="NCBI Taxonomy" id="1219077"/>
    <lineage>
        <taxon>Bacteria</taxon>
        <taxon>Pseudomonadati</taxon>
        <taxon>Pseudomonadota</taxon>
        <taxon>Gammaproteobacteria</taxon>
        <taxon>Vibrionales</taxon>
        <taxon>Vibrionaceae</taxon>
        <taxon>Vibrio</taxon>
    </lineage>
</organism>
<dbReference type="OrthoDB" id="5829628at2"/>
<evidence type="ECO:0000313" key="3">
    <source>
        <dbReference type="Proteomes" id="UP000016567"/>
    </source>
</evidence>
<feature type="transmembrane region" description="Helical" evidence="1">
    <location>
        <begin position="91"/>
        <end position="108"/>
    </location>
</feature>
<evidence type="ECO:0008006" key="4">
    <source>
        <dbReference type="Google" id="ProtNLM"/>
    </source>
</evidence>
<evidence type="ECO:0000313" key="2">
    <source>
        <dbReference type="EMBL" id="GAD74829.1"/>
    </source>
</evidence>
<dbReference type="RefSeq" id="WP_021708609.1">
    <property type="nucleotide sequence ID" value="NZ_BAOB01000071.1"/>
</dbReference>
<feature type="transmembrane region" description="Helical" evidence="1">
    <location>
        <begin position="120"/>
        <end position="138"/>
    </location>
</feature>
<keyword evidence="1" id="KW-0812">Transmembrane</keyword>
<name>U3BZY8_9VIBR</name>
<keyword evidence="1" id="KW-0472">Membrane</keyword>
<feature type="transmembrane region" description="Helical" evidence="1">
    <location>
        <begin position="195"/>
        <end position="214"/>
    </location>
</feature>
<evidence type="ECO:0000256" key="1">
    <source>
        <dbReference type="SAM" id="Phobius"/>
    </source>
</evidence>
<keyword evidence="1" id="KW-1133">Transmembrane helix</keyword>
<gene>
    <name evidence="2" type="ORF">VAZ01S_016_00130</name>
</gene>
<sequence>MIYSIIQFAVTAFLVVVGTHALNLGRDDLPVLALIIPALWILPERSRTGLILLGAMAIYGVTLSIQPLALSISVLVLFPLLMVVFSKRSSLGVLITSALIVVTLKIGIMVTQHAGKLDGSVWATCIQTFVVMVMWWAATNWQPTSQRRWWSLLLLLPLWLAGLNYAVLLSLSLIGILATVETLMKTQQSKDWGKLLCWTLPTVGFATLVVMPNIQVPSPVFVVWICLLGTAWMTDYILRSGDEPTEF</sequence>